<dbReference type="GO" id="GO:0009279">
    <property type="term" value="C:cell outer membrane"/>
    <property type="evidence" value="ECO:0007669"/>
    <property type="project" value="UniProtKB-SubCell"/>
</dbReference>
<protein>
    <recommendedName>
        <fullName evidence="8">Peptidoglycan-associated lipoprotein</fullName>
        <shortName evidence="8">PAL</shortName>
    </recommendedName>
</protein>
<keyword evidence="3 8" id="KW-0472">Membrane</keyword>
<dbReference type="InterPro" id="IPR014169">
    <property type="entry name" value="Pal_lipo_C"/>
</dbReference>
<dbReference type="PANTHER" id="PTHR30329:SF21">
    <property type="entry name" value="LIPOPROTEIN YIAD-RELATED"/>
    <property type="match status" value="1"/>
</dbReference>
<dbReference type="NCBIfam" id="TIGR02802">
    <property type="entry name" value="Pal_lipo"/>
    <property type="match status" value="1"/>
</dbReference>
<dbReference type="InterPro" id="IPR036737">
    <property type="entry name" value="OmpA-like_sf"/>
</dbReference>
<proteinExistence type="inferred from homology"/>
<dbReference type="GO" id="GO:0051301">
    <property type="term" value="P:cell division"/>
    <property type="evidence" value="ECO:0007669"/>
    <property type="project" value="UniProtKB-UniRule"/>
</dbReference>
<dbReference type="SUPFAM" id="SSF103088">
    <property type="entry name" value="OmpA-like"/>
    <property type="match status" value="1"/>
</dbReference>
<gene>
    <name evidence="8" type="primary">pal</name>
    <name evidence="12" type="ORF">BOW51_08695</name>
</gene>
<keyword evidence="7 8" id="KW-0131">Cell cycle</keyword>
<evidence type="ECO:0000256" key="4">
    <source>
        <dbReference type="ARBA" id="ARBA00023139"/>
    </source>
</evidence>
<evidence type="ECO:0000256" key="9">
    <source>
        <dbReference type="SAM" id="MobiDB-lite"/>
    </source>
</evidence>
<evidence type="ECO:0000256" key="2">
    <source>
        <dbReference type="ARBA" id="ARBA00022729"/>
    </source>
</evidence>
<dbReference type="InterPro" id="IPR039001">
    <property type="entry name" value="Pal"/>
</dbReference>
<dbReference type="CDD" id="cd07185">
    <property type="entry name" value="OmpA_C-like"/>
    <property type="match status" value="1"/>
</dbReference>
<comment type="similarity">
    <text evidence="8">Belongs to the Pal lipoprotein family.</text>
</comment>
<evidence type="ECO:0000256" key="7">
    <source>
        <dbReference type="ARBA" id="ARBA00023306"/>
    </source>
</evidence>
<keyword evidence="13" id="KW-1185">Reference proteome</keyword>
<dbReference type="RefSeq" id="WP_078487631.1">
    <property type="nucleotide sequence ID" value="NZ_MPRJ01000054.1"/>
</dbReference>
<dbReference type="PROSITE" id="PS51123">
    <property type="entry name" value="OMPA_2"/>
    <property type="match status" value="1"/>
</dbReference>
<dbReference type="Proteomes" id="UP000190896">
    <property type="component" value="Unassembled WGS sequence"/>
</dbReference>
<dbReference type="InterPro" id="IPR006664">
    <property type="entry name" value="OMP_bac"/>
</dbReference>
<evidence type="ECO:0000256" key="1">
    <source>
        <dbReference type="ARBA" id="ARBA00022618"/>
    </source>
</evidence>
<keyword evidence="4 8" id="KW-0564">Palmitate</keyword>
<evidence type="ECO:0000313" key="12">
    <source>
        <dbReference type="EMBL" id="OOZ36112.1"/>
    </source>
</evidence>
<evidence type="ECO:0000313" key="13">
    <source>
        <dbReference type="Proteomes" id="UP000190896"/>
    </source>
</evidence>
<keyword evidence="1 8" id="KW-0132">Cell division</keyword>
<comment type="subcellular location">
    <subcellularLocation>
        <location evidence="8">Cell outer membrane</location>
        <topology evidence="8">Lipid-anchor</topology>
    </subcellularLocation>
</comment>
<accession>A0A1T2KTG5</accession>
<dbReference type="InterPro" id="IPR006665">
    <property type="entry name" value="OmpA-like"/>
</dbReference>
<evidence type="ECO:0000256" key="6">
    <source>
        <dbReference type="ARBA" id="ARBA00023288"/>
    </source>
</evidence>
<evidence type="ECO:0000256" key="8">
    <source>
        <dbReference type="HAMAP-Rule" id="MF_02204"/>
    </source>
</evidence>
<dbReference type="EMBL" id="MPRJ01000054">
    <property type="protein sequence ID" value="OOZ36112.1"/>
    <property type="molecule type" value="Genomic_DNA"/>
</dbReference>
<dbReference type="PROSITE" id="PS51257">
    <property type="entry name" value="PROKAR_LIPOPROTEIN"/>
    <property type="match status" value="1"/>
</dbReference>
<keyword evidence="6 8" id="KW-0449">Lipoprotein</keyword>
<evidence type="ECO:0000256" key="3">
    <source>
        <dbReference type="ARBA" id="ARBA00023136"/>
    </source>
</evidence>
<feature type="compositionally biased region" description="Low complexity" evidence="9">
    <location>
        <begin position="35"/>
        <end position="53"/>
    </location>
</feature>
<organism evidence="12 13">
    <name type="scientific">Solemya velesiana gill symbiont</name>
    <dbReference type="NCBI Taxonomy" id="1918948"/>
    <lineage>
        <taxon>Bacteria</taxon>
        <taxon>Pseudomonadati</taxon>
        <taxon>Pseudomonadota</taxon>
        <taxon>Gammaproteobacteria</taxon>
        <taxon>sulfur-oxidizing symbionts</taxon>
    </lineage>
</organism>
<keyword evidence="2 8" id="KW-0732">Signal</keyword>
<feature type="chain" id="PRO_5010554328" description="Peptidoglycan-associated lipoprotein" evidence="10">
    <location>
        <begin position="23"/>
        <end position="178"/>
    </location>
</feature>
<evidence type="ECO:0000259" key="11">
    <source>
        <dbReference type="PROSITE" id="PS51123"/>
    </source>
</evidence>
<comment type="subunit">
    <text evidence="8">The Tol-Pal system is composed of five core proteins: the inner membrane proteins TolA, TolQ and TolR, the periplasmic protein TolB and the outer membrane protein Pal. They form a network linking the inner and outer membranes and the peptidoglycan layer.</text>
</comment>
<feature type="signal peptide" evidence="10">
    <location>
        <begin position="1"/>
        <end position="22"/>
    </location>
</feature>
<feature type="domain" description="OmpA-like" evidence="11">
    <location>
        <begin position="65"/>
        <end position="178"/>
    </location>
</feature>
<dbReference type="PRINTS" id="PR01021">
    <property type="entry name" value="OMPADOMAIN"/>
</dbReference>
<dbReference type="AlphaFoldDB" id="A0A1T2KTG5"/>
<feature type="region of interest" description="Disordered" evidence="9">
    <location>
        <begin position="29"/>
        <end position="65"/>
    </location>
</feature>
<dbReference type="Pfam" id="PF00691">
    <property type="entry name" value="OmpA"/>
    <property type="match status" value="1"/>
</dbReference>
<comment type="function">
    <text evidence="8">Part of the Tol-Pal system, which plays a role in outer membrane invagination during cell division and is important for maintaining outer membrane integrity.</text>
</comment>
<name>A0A1T2KTG5_9GAMM</name>
<comment type="caution">
    <text evidence="12">The sequence shown here is derived from an EMBL/GenBank/DDBJ whole genome shotgun (WGS) entry which is preliminary data.</text>
</comment>
<reference evidence="12 13" key="1">
    <citation type="submission" date="2016-11" db="EMBL/GenBank/DDBJ databases">
        <title>Mixed transmission modes and dynamic genome evolution in an obligate animal-bacterial symbiosis.</title>
        <authorList>
            <person name="Russell S.L."/>
            <person name="Corbett-Detig R.B."/>
            <person name="Cavanaugh C.M."/>
        </authorList>
    </citation>
    <scope>NUCLEOTIDE SEQUENCE [LARGE SCALE GENOMIC DNA]</scope>
    <source>
        <strain evidence="12">Se-Cadez</strain>
    </source>
</reference>
<dbReference type="InterPro" id="IPR050330">
    <property type="entry name" value="Bact_OuterMem_StrucFunc"/>
</dbReference>
<keyword evidence="5 8" id="KW-0998">Cell outer membrane</keyword>
<dbReference type="PANTHER" id="PTHR30329">
    <property type="entry name" value="STATOR ELEMENT OF FLAGELLAR MOTOR COMPLEX"/>
    <property type="match status" value="1"/>
</dbReference>
<evidence type="ECO:0000256" key="5">
    <source>
        <dbReference type="ARBA" id="ARBA00023237"/>
    </source>
</evidence>
<dbReference type="Gene3D" id="3.30.1330.60">
    <property type="entry name" value="OmpA-like domain"/>
    <property type="match status" value="1"/>
</dbReference>
<evidence type="ECO:0000256" key="10">
    <source>
        <dbReference type="SAM" id="SignalP"/>
    </source>
</evidence>
<dbReference type="HAMAP" id="MF_02204">
    <property type="entry name" value="Pal"/>
    <property type="match status" value="1"/>
</dbReference>
<sequence>MKSRILKLVPVLALSLLFGGCATLTGEQAEEGAEDGAPVAEAGQGEGAQTAGAVEGGAWTGSPLDNPDSPLYSKVIYFDYDASEIRADYLDTVVAHGEYLAANPSATITVEGHCDERGSREYNIGLGERRANSVKRLLLAQGAAESQIITISYGEERPEALGSSDAAWAQNRRAVLLY</sequence>